<proteinExistence type="predicted"/>
<name>A0A7U2NPG8_PHANO</name>
<dbReference type="VEuPathDB" id="FungiDB:JI435_422660"/>
<gene>
    <name evidence="1" type="ORF">JI435_422660</name>
</gene>
<dbReference type="AlphaFoldDB" id="A0A7U2NPG8"/>
<sequence length="139" mass="15521">GKYVAQVDMLGREVAWKMAQWKVAMVNRSRRRMKSLGILSLRSDCRKGVGLHLYSTQMRRETSKGVNFVDWRQDFGSSAEISNVRARPRSPCIRSCHAKLGRTSYSYAGGETRRDLASGSREALADGLSLLSVLADPQV</sequence>
<keyword evidence="2" id="KW-1185">Reference proteome</keyword>
<accession>A0A7U2NPG8</accession>
<evidence type="ECO:0000313" key="2">
    <source>
        <dbReference type="Proteomes" id="UP000663193"/>
    </source>
</evidence>
<organism evidence="1 2">
    <name type="scientific">Phaeosphaeria nodorum (strain SN15 / ATCC MYA-4574 / FGSC 10173)</name>
    <name type="common">Glume blotch fungus</name>
    <name type="synonym">Parastagonospora nodorum</name>
    <dbReference type="NCBI Taxonomy" id="321614"/>
    <lineage>
        <taxon>Eukaryota</taxon>
        <taxon>Fungi</taxon>
        <taxon>Dikarya</taxon>
        <taxon>Ascomycota</taxon>
        <taxon>Pezizomycotina</taxon>
        <taxon>Dothideomycetes</taxon>
        <taxon>Pleosporomycetidae</taxon>
        <taxon>Pleosporales</taxon>
        <taxon>Pleosporineae</taxon>
        <taxon>Phaeosphaeriaceae</taxon>
        <taxon>Parastagonospora</taxon>
    </lineage>
</organism>
<evidence type="ECO:0000313" key="1">
    <source>
        <dbReference type="EMBL" id="QRD05700.1"/>
    </source>
</evidence>
<reference evidence="2" key="1">
    <citation type="journal article" date="2021" name="BMC Genomics">
        <title>Chromosome-level genome assembly and manually-curated proteome of model necrotroph Parastagonospora nodorum Sn15 reveals a genome-wide trove of candidate effector homologs, and redundancy of virulence-related functions within an accessory chromosome.</title>
        <authorList>
            <person name="Bertazzoni S."/>
            <person name="Jones D.A.B."/>
            <person name="Phan H.T."/>
            <person name="Tan K.-C."/>
            <person name="Hane J.K."/>
        </authorList>
    </citation>
    <scope>NUCLEOTIDE SEQUENCE [LARGE SCALE GENOMIC DNA]</scope>
    <source>
        <strain evidence="2">SN15 / ATCC MYA-4574 / FGSC 10173)</strain>
    </source>
</reference>
<dbReference type="EMBL" id="CP069041">
    <property type="protein sequence ID" value="QRD05700.1"/>
    <property type="molecule type" value="Genomic_DNA"/>
</dbReference>
<dbReference type="Proteomes" id="UP000663193">
    <property type="component" value="Chromosome 19"/>
</dbReference>
<protein>
    <submittedName>
        <fullName evidence="1">Uncharacterized protein</fullName>
    </submittedName>
</protein>
<feature type="non-terminal residue" evidence="1">
    <location>
        <position position="1"/>
    </location>
</feature>